<dbReference type="SUPFAM" id="SSF51430">
    <property type="entry name" value="NAD(P)-linked oxidoreductase"/>
    <property type="match status" value="1"/>
</dbReference>
<name>A0AB38YJG3_9GAMM</name>
<protein>
    <recommendedName>
        <fullName evidence="4">Protein tas</fullName>
    </recommendedName>
</protein>
<accession>A0AB38YJG3</accession>
<evidence type="ECO:0000256" key="3">
    <source>
        <dbReference type="ARBA" id="ARBA00038157"/>
    </source>
</evidence>
<feature type="domain" description="NADP-dependent oxidoreductase" evidence="5">
    <location>
        <begin position="15"/>
        <end position="337"/>
    </location>
</feature>
<dbReference type="NCBIfam" id="NF007912">
    <property type="entry name" value="PRK10625.1"/>
    <property type="match status" value="1"/>
</dbReference>
<sequence>MEYRQLGKTDLQVSKICLGTMTWGEQNTEADAHAQMDMAVEQGINFFDAAEMYPVPPRAETQGATEACIGSWFQARGQRDKVVLATKVTGRSVDGFAYLRNGPRLNSQQIEQALDDSLRRLKTDYVDLYQIHWPERKTNFFGQLGYRHDANDDAISIEETLTACERIVRSGKVRHIGLSNETPWGVHEYLRLSDSGVGPRVQSIQNPYNLLNRSFEVGLAEMAIREDVGLLAYSPLAFGVLSGKYLGGQKPPKGRLTLFERFQRYNSELATQVTEQYVALAKRHGLDPAQMALAFVNDQPFVTSNIIGATTLEQLKSNIGSADIRLSDEVRRDIEAVHRVHPNPCP</sequence>
<dbReference type="RefSeq" id="WP_304996874.1">
    <property type="nucleotide sequence ID" value="NZ_CP101717.1"/>
</dbReference>
<dbReference type="GO" id="GO:0016491">
    <property type="term" value="F:oxidoreductase activity"/>
    <property type="evidence" value="ECO:0007669"/>
    <property type="project" value="UniProtKB-KW"/>
</dbReference>
<dbReference type="CDD" id="cd19094">
    <property type="entry name" value="AKR_Tas-like"/>
    <property type="match status" value="1"/>
</dbReference>
<dbReference type="AlphaFoldDB" id="A0AB38YJG3"/>
<gene>
    <name evidence="6" type="ORF">NFC81_07320</name>
</gene>
<dbReference type="Gene3D" id="3.20.20.100">
    <property type="entry name" value="NADP-dependent oxidoreductase domain"/>
    <property type="match status" value="1"/>
</dbReference>
<evidence type="ECO:0000256" key="2">
    <source>
        <dbReference type="ARBA" id="ARBA00023002"/>
    </source>
</evidence>
<dbReference type="InterPro" id="IPR036812">
    <property type="entry name" value="NAD(P)_OxRdtase_dom_sf"/>
</dbReference>
<proteinExistence type="inferred from homology"/>
<dbReference type="PANTHER" id="PTHR43364">
    <property type="entry name" value="NADH-SPECIFIC METHYLGLYOXAL REDUCTASE-RELATED"/>
    <property type="match status" value="1"/>
</dbReference>
<dbReference type="Pfam" id="PF00248">
    <property type="entry name" value="Aldo_ket_red"/>
    <property type="match status" value="1"/>
</dbReference>
<evidence type="ECO:0000256" key="4">
    <source>
        <dbReference type="ARBA" id="ARBA00070119"/>
    </source>
</evidence>
<dbReference type="FunFam" id="3.20.20.100:FF:000005">
    <property type="entry name" value="NADP(H)-dependent aldo-keto reductase"/>
    <property type="match status" value="1"/>
</dbReference>
<evidence type="ECO:0000256" key="1">
    <source>
        <dbReference type="ARBA" id="ARBA00022857"/>
    </source>
</evidence>
<reference evidence="6" key="1">
    <citation type="submission" date="2022-07" db="EMBL/GenBank/DDBJ databases">
        <title>Complete genome sequence of Salinispirillum sp. LH10-3-1 capable of multiple carbohydrate inversion isolated from a soda lake.</title>
        <authorList>
            <person name="Liu J."/>
            <person name="Zhai Y."/>
            <person name="Zhang H."/>
            <person name="Yang H."/>
            <person name="Qu J."/>
            <person name="Li J."/>
        </authorList>
    </citation>
    <scope>NUCLEOTIDE SEQUENCE</scope>
    <source>
        <strain evidence="6">LH 10-3-1</strain>
    </source>
</reference>
<dbReference type="InterPro" id="IPR023210">
    <property type="entry name" value="NADP_OxRdtase_dom"/>
</dbReference>
<dbReference type="SMR" id="A0AB38YJG3"/>
<dbReference type="InterPro" id="IPR050523">
    <property type="entry name" value="AKR_Detox_Biosynth"/>
</dbReference>
<keyword evidence="1" id="KW-0521">NADP</keyword>
<dbReference type="PANTHER" id="PTHR43364:SF4">
    <property type="entry name" value="NAD(P)-LINKED OXIDOREDUCTASE SUPERFAMILY PROTEIN"/>
    <property type="match status" value="1"/>
</dbReference>
<evidence type="ECO:0000259" key="5">
    <source>
        <dbReference type="Pfam" id="PF00248"/>
    </source>
</evidence>
<dbReference type="EMBL" id="CP101717">
    <property type="protein sequence ID" value="WLD59583.1"/>
    <property type="molecule type" value="Genomic_DNA"/>
</dbReference>
<comment type="similarity">
    <text evidence="3">Belongs to the aldo/keto reductase family. Aldo/keto reductase 2 subfamily.</text>
</comment>
<organism evidence="6">
    <name type="scientific">Salinispirillum sp. LH 10-3-1</name>
    <dbReference type="NCBI Taxonomy" id="2952525"/>
    <lineage>
        <taxon>Bacteria</taxon>
        <taxon>Pseudomonadati</taxon>
        <taxon>Pseudomonadota</taxon>
        <taxon>Gammaproteobacteria</taxon>
        <taxon>Oceanospirillales</taxon>
        <taxon>Saccharospirillaceae</taxon>
        <taxon>Salinispirillum</taxon>
    </lineage>
</organism>
<evidence type="ECO:0000313" key="6">
    <source>
        <dbReference type="EMBL" id="WLD59583.1"/>
    </source>
</evidence>
<keyword evidence="2" id="KW-0560">Oxidoreductase</keyword>